<reference evidence="2" key="1">
    <citation type="submission" date="2020-02" db="EMBL/GenBank/DDBJ databases">
        <authorList>
            <person name="Meier V. D."/>
        </authorList>
    </citation>
    <scope>NUCLEOTIDE SEQUENCE</scope>
    <source>
        <strain evidence="2">AVDCRST_MAG66</strain>
    </source>
</reference>
<dbReference type="AlphaFoldDB" id="A0A6J4N8Q1"/>
<feature type="non-terminal residue" evidence="2">
    <location>
        <position position="1"/>
    </location>
</feature>
<proteinExistence type="predicted"/>
<accession>A0A6J4N8Q1</accession>
<dbReference type="EMBL" id="CADCUS010000042">
    <property type="protein sequence ID" value="CAA9380919.1"/>
    <property type="molecule type" value="Genomic_DNA"/>
</dbReference>
<evidence type="ECO:0000313" key="2">
    <source>
        <dbReference type="EMBL" id="CAA9380919.1"/>
    </source>
</evidence>
<feature type="region of interest" description="Disordered" evidence="1">
    <location>
        <begin position="1"/>
        <end position="133"/>
    </location>
</feature>
<evidence type="ECO:0000256" key="1">
    <source>
        <dbReference type="SAM" id="MobiDB-lite"/>
    </source>
</evidence>
<feature type="compositionally biased region" description="Basic residues" evidence="1">
    <location>
        <begin position="1"/>
        <end position="12"/>
    </location>
</feature>
<sequence>GDHRRAGRHRDRRAGPGRDARVLPPAGPARARRRPGRGARGGPARRGAADVRHRGGPAGVPPRLDAAPARGWPGGAGGAGARPRGRGRAARAGDRRRPPQRAGTVRRPLGPALRDGARSGRHRRRPLRAAVGL</sequence>
<organism evidence="2">
    <name type="scientific">uncultured Pseudonocardia sp</name>
    <dbReference type="NCBI Taxonomy" id="211455"/>
    <lineage>
        <taxon>Bacteria</taxon>
        <taxon>Bacillati</taxon>
        <taxon>Actinomycetota</taxon>
        <taxon>Actinomycetes</taxon>
        <taxon>Pseudonocardiales</taxon>
        <taxon>Pseudonocardiaceae</taxon>
        <taxon>Pseudonocardia</taxon>
        <taxon>environmental samples</taxon>
    </lineage>
</organism>
<name>A0A6J4N8Q1_9PSEU</name>
<gene>
    <name evidence="2" type="ORF">AVDCRST_MAG66-272</name>
</gene>
<feature type="non-terminal residue" evidence="2">
    <location>
        <position position="133"/>
    </location>
</feature>
<protein>
    <submittedName>
        <fullName evidence="2">Putative quinone binding protein</fullName>
    </submittedName>
</protein>